<sequence length="554" mass="63782">MNLKKINILLAADRNYADPLCITIKTALETLNSATRAHFIVLTNNLGDQTRALLDKLMHNFHTIEYLNLDDERFDFCPTNQHINKTAYFRIIAPKLLASRQIDRLIYLDVDVLIRKDLTELAESNLNGNTVGAVIDTGQAFALHRLGVDPVVAASNLYFNSGIMVIDVARWNAHRITEKTLAFIRNHADRIIFHDQDALNAVLAGEVQFLHPKWNLQNSIIFRKHRPINQGYAELIDEAIKEPSIVHFTTHEKPWKDLTVHPYLDEYHEELGELEMHRGVINVISAANSAFIQPLATSYISILENDPEHQYNFFLLPDHLTDRDMMLLGSIIARYDNATIKIVEVNEELLANAVESDRIVKTAYYRILAPALLPSINRAIYLDCDIIANTSLHELWQTNLEGNVIAAVEDAGFHDRLEKMGITKENEKYFNSGMMLIDLVRWRAKSITQKVLDYINQNPEKLRFHDQDALNAILYNDWLHLHPQWNAQSNIVMETIFPPRTELLEPYAETREDPKLIHFCGHVKPWHENCENPYAEVYLKYHEMVSNQGEKVRG</sequence>
<dbReference type="RefSeq" id="WP_008842470.1">
    <property type="nucleotide sequence ID" value="NZ_CAKMBA010000002.1"/>
</dbReference>
<reference evidence="4" key="2">
    <citation type="submission" date="2023-10" db="EMBL/GenBank/DDBJ databases">
        <authorList>
            <person name="Khurajog B."/>
        </authorList>
    </citation>
    <scope>NUCLEOTIDE SEQUENCE</scope>
    <source>
        <strain evidence="4">BF9</strain>
    </source>
</reference>
<dbReference type="Pfam" id="PF01501">
    <property type="entry name" value="Glyco_transf_8"/>
    <property type="match status" value="2"/>
</dbReference>
<name>A0AAN5YB94_PEDAC</name>
<reference evidence="4" key="1">
    <citation type="journal article" date="2023" name="PeerJ">
        <title>Selection and evaluation of lactic acid bacteria from chicken feces in Thailand as potential probiotics.</title>
        <authorList>
            <person name="Khurajog B."/>
            <person name="Disastra Y."/>
            <person name="Lawwyne L.D."/>
            <person name="Sirichokchatchawan W."/>
            <person name="Niyomtham W."/>
            <person name="Yindee J."/>
            <person name="Hampson D.J."/>
            <person name="Prapasarakul N."/>
        </authorList>
    </citation>
    <scope>NUCLEOTIDE SEQUENCE</scope>
    <source>
        <strain evidence="4">BF9</strain>
    </source>
</reference>
<dbReference type="PANTHER" id="PTHR13778">
    <property type="entry name" value="GLYCOSYLTRANSFERASE 8 DOMAIN-CONTAINING PROTEIN"/>
    <property type="match status" value="1"/>
</dbReference>
<dbReference type="PANTHER" id="PTHR13778:SF47">
    <property type="entry name" value="LIPOPOLYSACCHARIDE 1,3-GALACTOSYLTRANSFERASE"/>
    <property type="match status" value="1"/>
</dbReference>
<comment type="caution">
    <text evidence="4">The sequence shown here is derived from an EMBL/GenBank/DDBJ whole genome shotgun (WGS) entry which is preliminary data.</text>
</comment>
<keyword evidence="1" id="KW-0328">Glycosyltransferase</keyword>
<dbReference type="Gene3D" id="3.90.550.10">
    <property type="entry name" value="Spore Coat Polysaccharide Biosynthesis Protein SpsA, Chain A"/>
    <property type="match status" value="2"/>
</dbReference>
<evidence type="ECO:0000313" key="4">
    <source>
        <dbReference type="EMBL" id="MDV2621040.1"/>
    </source>
</evidence>
<dbReference type="SUPFAM" id="SSF53448">
    <property type="entry name" value="Nucleotide-diphospho-sugar transferases"/>
    <property type="match status" value="2"/>
</dbReference>
<dbReference type="EMBL" id="JAWJAV010000003">
    <property type="protein sequence ID" value="MDV2621040.1"/>
    <property type="molecule type" value="Genomic_DNA"/>
</dbReference>
<dbReference type="InterPro" id="IPR050748">
    <property type="entry name" value="Glycosyltrans_8_dom-fam"/>
</dbReference>
<dbReference type="InterPro" id="IPR002495">
    <property type="entry name" value="Glyco_trans_8"/>
</dbReference>
<dbReference type="InterPro" id="IPR029044">
    <property type="entry name" value="Nucleotide-diphossugar_trans"/>
</dbReference>
<keyword evidence="3" id="KW-0479">Metal-binding</keyword>
<accession>A0AAN5YB94</accession>
<dbReference type="GeneID" id="57365374"/>
<protein>
    <submittedName>
        <fullName evidence="4">Glycosyltransferase family 8 protein</fullName>
        <ecNumber evidence="4">2.-.-.-</ecNumber>
    </submittedName>
</protein>
<evidence type="ECO:0000313" key="5">
    <source>
        <dbReference type="Proteomes" id="UP001280897"/>
    </source>
</evidence>
<dbReference type="EC" id="2.-.-.-" evidence="4"/>
<dbReference type="GO" id="GO:0046872">
    <property type="term" value="F:metal ion binding"/>
    <property type="evidence" value="ECO:0007669"/>
    <property type="project" value="UniProtKB-KW"/>
</dbReference>
<evidence type="ECO:0000256" key="3">
    <source>
        <dbReference type="ARBA" id="ARBA00022723"/>
    </source>
</evidence>
<dbReference type="GO" id="GO:0016757">
    <property type="term" value="F:glycosyltransferase activity"/>
    <property type="evidence" value="ECO:0007669"/>
    <property type="project" value="UniProtKB-KW"/>
</dbReference>
<proteinExistence type="predicted"/>
<dbReference type="CDD" id="cd04194">
    <property type="entry name" value="GT8_A4GalT_like"/>
    <property type="match status" value="2"/>
</dbReference>
<gene>
    <name evidence="4" type="ORF">R0G89_04755</name>
</gene>
<evidence type="ECO:0000256" key="2">
    <source>
        <dbReference type="ARBA" id="ARBA00022679"/>
    </source>
</evidence>
<evidence type="ECO:0000256" key="1">
    <source>
        <dbReference type="ARBA" id="ARBA00022676"/>
    </source>
</evidence>
<keyword evidence="2 4" id="KW-0808">Transferase</keyword>
<organism evidence="4 5">
    <name type="scientific">Pediococcus acidilactici</name>
    <dbReference type="NCBI Taxonomy" id="1254"/>
    <lineage>
        <taxon>Bacteria</taxon>
        <taxon>Bacillati</taxon>
        <taxon>Bacillota</taxon>
        <taxon>Bacilli</taxon>
        <taxon>Lactobacillales</taxon>
        <taxon>Lactobacillaceae</taxon>
        <taxon>Pediococcus</taxon>
        <taxon>Pediococcus acidilactici group</taxon>
    </lineage>
</organism>
<dbReference type="AlphaFoldDB" id="A0AAN5YB94"/>
<dbReference type="Proteomes" id="UP001280897">
    <property type="component" value="Unassembled WGS sequence"/>
</dbReference>